<protein>
    <submittedName>
        <fullName evidence="7">Aquaporin Z 2</fullName>
    </submittedName>
</protein>
<dbReference type="GO" id="GO:0016020">
    <property type="term" value="C:membrane"/>
    <property type="evidence" value="ECO:0007669"/>
    <property type="project" value="UniProtKB-SubCell"/>
</dbReference>
<evidence type="ECO:0000256" key="6">
    <source>
        <dbReference type="RuleBase" id="RU000477"/>
    </source>
</evidence>
<accession>A0A517Q0C8</accession>
<keyword evidence="8" id="KW-1185">Reference proteome</keyword>
<dbReference type="InterPro" id="IPR034294">
    <property type="entry name" value="Aquaporin_transptr"/>
</dbReference>
<dbReference type="SUPFAM" id="SSF81338">
    <property type="entry name" value="Aquaporin-like"/>
    <property type="match status" value="1"/>
</dbReference>
<name>A0A518A008_9PLAN</name>
<evidence type="ECO:0000256" key="5">
    <source>
        <dbReference type="ARBA" id="ARBA00023136"/>
    </source>
</evidence>
<evidence type="ECO:0000256" key="1">
    <source>
        <dbReference type="ARBA" id="ARBA00004141"/>
    </source>
</evidence>
<evidence type="ECO:0000313" key="8">
    <source>
        <dbReference type="Proteomes" id="UP000315647"/>
    </source>
</evidence>
<gene>
    <name evidence="7" type="primary">aqpZ2</name>
    <name evidence="7" type="ORF">Enr10x_03680</name>
</gene>
<reference evidence="7 8" key="1">
    <citation type="submission" date="2019-03" db="EMBL/GenBank/DDBJ databases">
        <title>Deep-cultivation of Planctomycetes and their phenomic and genomic characterization uncovers novel biology.</title>
        <authorList>
            <person name="Wiegand S."/>
            <person name="Jogler M."/>
            <person name="Boedeker C."/>
            <person name="Pinto D."/>
            <person name="Vollmers J."/>
            <person name="Rivas-Marin E."/>
            <person name="Kohn T."/>
            <person name="Peeters S.H."/>
            <person name="Heuer A."/>
            <person name="Rast P."/>
            <person name="Oberbeckmann S."/>
            <person name="Bunk B."/>
            <person name="Jeske O."/>
            <person name="Meyerdierks A."/>
            <person name="Storesund J.E."/>
            <person name="Kallscheuer N."/>
            <person name="Luecker S."/>
            <person name="Lage O.M."/>
            <person name="Pohl T."/>
            <person name="Merkel B.J."/>
            <person name="Hornburger P."/>
            <person name="Mueller R.-W."/>
            <person name="Bruemmer F."/>
            <person name="Labrenz M."/>
            <person name="Spormann A.M."/>
            <person name="Op den Camp H."/>
            <person name="Overmann J."/>
            <person name="Amann R."/>
            <person name="Jetten M.S.M."/>
            <person name="Mascher T."/>
            <person name="Medema M.H."/>
            <person name="Devos D.P."/>
            <person name="Kaster A.-K."/>
            <person name="Ovreas L."/>
            <person name="Rohde M."/>
            <person name="Galperin M.Y."/>
            <person name="Jogler C."/>
        </authorList>
    </citation>
    <scope>NUCLEOTIDE SEQUENCE [LARGE SCALE GENOMIC DNA]</scope>
    <source>
        <strain evidence="7 8">Enr10</strain>
    </source>
</reference>
<organism evidence="7 8">
    <name type="scientific">Gimesia panareensis</name>
    <dbReference type="NCBI Taxonomy" id="2527978"/>
    <lineage>
        <taxon>Bacteria</taxon>
        <taxon>Pseudomonadati</taxon>
        <taxon>Planctomycetota</taxon>
        <taxon>Planctomycetia</taxon>
        <taxon>Planctomycetales</taxon>
        <taxon>Planctomycetaceae</taxon>
        <taxon>Gimesia</taxon>
    </lineage>
</organism>
<dbReference type="NCBIfam" id="TIGR00861">
    <property type="entry name" value="MIP"/>
    <property type="match status" value="1"/>
</dbReference>
<dbReference type="InterPro" id="IPR023271">
    <property type="entry name" value="Aquaporin-like"/>
</dbReference>
<evidence type="ECO:0000256" key="2">
    <source>
        <dbReference type="ARBA" id="ARBA00022448"/>
    </source>
</evidence>
<dbReference type="InterPro" id="IPR022357">
    <property type="entry name" value="MIP_CS"/>
</dbReference>
<dbReference type="Proteomes" id="UP000315647">
    <property type="component" value="Chromosome"/>
</dbReference>
<keyword evidence="5" id="KW-0472">Membrane</keyword>
<keyword evidence="4" id="KW-1133">Transmembrane helix</keyword>
<comment type="subcellular location">
    <subcellularLocation>
        <location evidence="1">Membrane</location>
        <topology evidence="1">Multi-pass membrane protein</topology>
    </subcellularLocation>
</comment>
<evidence type="ECO:0000256" key="4">
    <source>
        <dbReference type="ARBA" id="ARBA00022989"/>
    </source>
</evidence>
<dbReference type="GO" id="GO:0015267">
    <property type="term" value="F:channel activity"/>
    <property type="evidence" value="ECO:0007669"/>
    <property type="project" value="InterPro"/>
</dbReference>
<sequence>MQKYFAEIFGTFILLFCGAGAIVTNQVSEGTVTHVGIALVFGLVVTAIIYAIGEISGAHINPAVTIAFWVARRFPGNQVLPYIICQVIGAFAACLLLRVTFPGLTNYGMTLPAGTEIQSLILEVVLTWILMFVVLCVSTGAKETGILAGVAIGAVIALEAMFAGPICGASMNPARSLAPALVSGHLQSLWLYLVGPIAGAVLAVPSLWLVRNNTHVIEIDTKIEIEIETESAEAP</sequence>
<dbReference type="PANTHER" id="PTHR45724:SF13">
    <property type="entry name" value="AQUAPORIN NIP1-1-RELATED"/>
    <property type="match status" value="1"/>
</dbReference>
<dbReference type="Pfam" id="PF00230">
    <property type="entry name" value="MIP"/>
    <property type="match status" value="1"/>
</dbReference>
<accession>A0A518A008</accession>
<evidence type="ECO:0000256" key="3">
    <source>
        <dbReference type="ARBA" id="ARBA00022692"/>
    </source>
</evidence>
<dbReference type="AlphaFoldDB" id="A0A518A008"/>
<dbReference type="EMBL" id="CP037421">
    <property type="protein sequence ID" value="QDT25074.1"/>
    <property type="molecule type" value="Genomic_DNA"/>
</dbReference>
<dbReference type="PROSITE" id="PS00221">
    <property type="entry name" value="MIP"/>
    <property type="match status" value="1"/>
</dbReference>
<evidence type="ECO:0000313" key="7">
    <source>
        <dbReference type="EMBL" id="QDT25074.1"/>
    </source>
</evidence>
<comment type="similarity">
    <text evidence="6">Belongs to the MIP/aquaporin (TC 1.A.8) family.</text>
</comment>
<dbReference type="Gene3D" id="1.20.1080.10">
    <property type="entry name" value="Glycerol uptake facilitator protein"/>
    <property type="match status" value="1"/>
</dbReference>
<dbReference type="PRINTS" id="PR00783">
    <property type="entry name" value="MINTRINSICP"/>
</dbReference>
<proteinExistence type="inferred from homology"/>
<keyword evidence="2 6" id="KW-0813">Transport</keyword>
<dbReference type="InterPro" id="IPR000425">
    <property type="entry name" value="MIP"/>
</dbReference>
<dbReference type="RefSeq" id="WP_145103435.1">
    <property type="nucleotide sequence ID" value="NZ_CP036277.1"/>
</dbReference>
<dbReference type="PANTHER" id="PTHR45724">
    <property type="entry name" value="AQUAPORIN NIP2-1"/>
    <property type="match status" value="1"/>
</dbReference>
<keyword evidence="3 6" id="KW-0812">Transmembrane</keyword>